<dbReference type="RefSeq" id="WP_100388446.1">
    <property type="nucleotide sequence ID" value="NZ_BMZU01000001.1"/>
</dbReference>
<name>A0A2M9D8H9_9MICO</name>
<proteinExistence type="predicted"/>
<protein>
    <submittedName>
        <fullName evidence="1">Glycosyltransferase involved in cell wall biosynthesis</fullName>
    </submittedName>
</protein>
<accession>A0A2M9D8H9</accession>
<sequence length="451" mass="50366">MTRVLIITGDPIGPRMAGPAIRSWNMALALAEAGNEVTLMTTTKLQPVDAPFELTLVTPGENDAFAKLEQWCDVVVFQGHAMRQFEVLRTTDKITVVDIYDPMHLEMLEQGRELARATWELRVTTATEVLNEQLALGDFFMCASERQRLFYFGQMAALGRLSPTTYENDPHLEGLLSVVPFGLEGTPPAHERDTLKGVLPGINADDKLMIWGGGVYSWFDPKTLIRAVAKLAETRDTAKLYFLGTRHPGVDQMGIVRESHDLATELGALDSSVFFNEEWVDYADRQNYLTEADAGVSTHMSHIETTFSFRTRILDYLWAGLPMVVTEGDSFADLIETEGLGLTVPAQDADALAAALDRVLYDDAFIAECKRNVARVREDFYWKRTLAPLVNFVANPQHAADHAETRRRGVALGGKVPKPYGLRHDLRMAWHHLRHTGVTATVDKAVARLRR</sequence>
<keyword evidence="2" id="KW-1185">Reference proteome</keyword>
<dbReference type="PANTHER" id="PTHR12526">
    <property type="entry name" value="GLYCOSYLTRANSFERASE"/>
    <property type="match status" value="1"/>
</dbReference>
<keyword evidence="1" id="KW-0808">Transferase</keyword>
<evidence type="ECO:0000313" key="1">
    <source>
        <dbReference type="EMBL" id="PJJ81793.1"/>
    </source>
</evidence>
<reference evidence="1 2" key="1">
    <citation type="submission" date="2017-11" db="EMBL/GenBank/DDBJ databases">
        <title>Genomic Encyclopedia of Archaeal and Bacterial Type Strains, Phase II (KMG-II): From Individual Species to Whole Genera.</title>
        <authorList>
            <person name="Goeker M."/>
        </authorList>
    </citation>
    <scope>NUCLEOTIDE SEQUENCE [LARGE SCALE GENOMIC DNA]</scope>
    <source>
        <strain evidence="1 2">DSM 16400</strain>
    </source>
</reference>
<dbReference type="Gene3D" id="3.40.50.2000">
    <property type="entry name" value="Glycogen Phosphorylase B"/>
    <property type="match status" value="1"/>
</dbReference>
<dbReference type="EMBL" id="PGFH01000001">
    <property type="protein sequence ID" value="PJJ81793.1"/>
    <property type="molecule type" value="Genomic_DNA"/>
</dbReference>
<dbReference type="SUPFAM" id="SSF53756">
    <property type="entry name" value="UDP-Glycosyltransferase/glycogen phosphorylase"/>
    <property type="match status" value="1"/>
</dbReference>
<dbReference type="PANTHER" id="PTHR12526:SF635">
    <property type="entry name" value="GLYCOSYL TRANSFERASE GROUP 1"/>
    <property type="match status" value="1"/>
</dbReference>
<dbReference type="Pfam" id="PF13692">
    <property type="entry name" value="Glyco_trans_1_4"/>
    <property type="match status" value="1"/>
</dbReference>
<dbReference type="OrthoDB" id="9771846at2"/>
<comment type="caution">
    <text evidence="1">The sequence shown here is derived from an EMBL/GenBank/DDBJ whole genome shotgun (WGS) entry which is preliminary data.</text>
</comment>
<organism evidence="1 2">
    <name type="scientific">Salinibacterium amurskyense</name>
    <dbReference type="NCBI Taxonomy" id="205941"/>
    <lineage>
        <taxon>Bacteria</taxon>
        <taxon>Bacillati</taxon>
        <taxon>Actinomycetota</taxon>
        <taxon>Actinomycetes</taxon>
        <taxon>Micrococcales</taxon>
        <taxon>Microbacteriaceae</taxon>
        <taxon>Salinibacterium</taxon>
    </lineage>
</organism>
<evidence type="ECO:0000313" key="2">
    <source>
        <dbReference type="Proteomes" id="UP000231742"/>
    </source>
</evidence>
<dbReference type="AlphaFoldDB" id="A0A2M9D8H9"/>
<dbReference type="Proteomes" id="UP000231742">
    <property type="component" value="Unassembled WGS sequence"/>
</dbReference>
<gene>
    <name evidence="1" type="ORF">CLV85_0975</name>
</gene>
<dbReference type="GO" id="GO:0016757">
    <property type="term" value="F:glycosyltransferase activity"/>
    <property type="evidence" value="ECO:0007669"/>
    <property type="project" value="TreeGrafter"/>
</dbReference>